<feature type="compositionally biased region" description="Polar residues" evidence="1">
    <location>
        <begin position="815"/>
        <end position="827"/>
    </location>
</feature>
<evidence type="ECO:0000313" key="2">
    <source>
        <dbReference type="EMBL" id="CCA73417.1"/>
    </source>
</evidence>
<keyword evidence="3" id="KW-1185">Reference proteome</keyword>
<dbReference type="EMBL" id="CAFZ01000223">
    <property type="protein sequence ID" value="CCA73417.1"/>
    <property type="molecule type" value="Genomic_DNA"/>
</dbReference>
<dbReference type="AlphaFoldDB" id="G4TQ18"/>
<feature type="compositionally biased region" description="Low complexity" evidence="1">
    <location>
        <begin position="828"/>
        <end position="843"/>
    </location>
</feature>
<feature type="region of interest" description="Disordered" evidence="1">
    <location>
        <begin position="517"/>
        <end position="853"/>
    </location>
</feature>
<organism evidence="2 3">
    <name type="scientific">Serendipita indica (strain DSM 11827)</name>
    <name type="common">Root endophyte fungus</name>
    <name type="synonym">Piriformospora indica</name>
    <dbReference type="NCBI Taxonomy" id="1109443"/>
    <lineage>
        <taxon>Eukaryota</taxon>
        <taxon>Fungi</taxon>
        <taxon>Dikarya</taxon>
        <taxon>Basidiomycota</taxon>
        <taxon>Agaricomycotina</taxon>
        <taxon>Agaricomycetes</taxon>
        <taxon>Sebacinales</taxon>
        <taxon>Serendipitaceae</taxon>
        <taxon>Serendipita</taxon>
    </lineage>
</organism>
<feature type="compositionally biased region" description="Low complexity" evidence="1">
    <location>
        <begin position="550"/>
        <end position="563"/>
    </location>
</feature>
<dbReference type="STRING" id="1109443.G4TQ18"/>
<feature type="region of interest" description="Disordered" evidence="1">
    <location>
        <begin position="284"/>
        <end position="320"/>
    </location>
</feature>
<evidence type="ECO:0000313" key="3">
    <source>
        <dbReference type="Proteomes" id="UP000007148"/>
    </source>
</evidence>
<feature type="compositionally biased region" description="Basic and acidic residues" evidence="1">
    <location>
        <begin position="457"/>
        <end position="474"/>
    </location>
</feature>
<feature type="region of interest" description="Disordered" evidence="1">
    <location>
        <begin position="374"/>
        <end position="505"/>
    </location>
</feature>
<evidence type="ECO:0000256" key="1">
    <source>
        <dbReference type="SAM" id="MobiDB-lite"/>
    </source>
</evidence>
<protein>
    <submittedName>
        <fullName evidence="2">Uncharacterized protein</fullName>
    </submittedName>
</protein>
<dbReference type="HOGENOM" id="CLU_309298_0_0_1"/>
<name>G4TQ18_SERID</name>
<feature type="compositionally biased region" description="Low complexity" evidence="1">
    <location>
        <begin position="475"/>
        <end position="491"/>
    </location>
</feature>
<reference evidence="2 3" key="1">
    <citation type="journal article" date="2011" name="PLoS Pathog.">
        <title>Endophytic Life Strategies Decoded by Genome and Transcriptome Analyses of the Mutualistic Root Symbiont Piriformospora indica.</title>
        <authorList>
            <person name="Zuccaro A."/>
            <person name="Lahrmann U."/>
            <person name="Guldener U."/>
            <person name="Langen G."/>
            <person name="Pfiffi S."/>
            <person name="Biedenkopf D."/>
            <person name="Wong P."/>
            <person name="Samans B."/>
            <person name="Grimm C."/>
            <person name="Basiewicz M."/>
            <person name="Murat C."/>
            <person name="Martin F."/>
            <person name="Kogel K.H."/>
        </authorList>
    </citation>
    <scope>NUCLEOTIDE SEQUENCE [LARGE SCALE GENOMIC DNA]</scope>
    <source>
        <strain evidence="2 3">DSM 11827</strain>
    </source>
</reference>
<feature type="compositionally biased region" description="Low complexity" evidence="1">
    <location>
        <begin position="389"/>
        <end position="400"/>
    </location>
</feature>
<accession>G4TQ18</accession>
<gene>
    <name evidence="2" type="ORF">PIIN_07371</name>
</gene>
<sequence>MRLSSLLSWRKPVVVEKKEPEFVYPKGWNARLGGYYQTEEDRRREREEEEEYLRNGDPDGTYQFHTDWYRTQSYVIKDRFNAPYWDPYENDVLLVRPEPPPPKPPFKRYFVLAFLVWALMHWLYARHLRKKAAQQRELEIRRAHGIPDHDTRDWDIAYEASIRRSKYYENKWRVKNGLYPLANDKNGQPYLLKKWGRRFKPIPPPRPWEEIEAEKIRLWRLERRREWKKQQIASGKACMPPGGLDLSDEEAWDDEFDGVYLRQIEDPNDPRRFSPSFQARMLDPIDRHAPSPSPGNSQREPTPVMHGPSPAKQFPGEYPPTPMSPYMELMLNAPPVPDWDMSRPWQYCPPYVYQAPPRDKKLTGLQLVLAPMVPVGLPAPSPAPEKPQSTRSMSAASSTRSSKKRSAPEEPTDDEERAAKRQRTGTPSAAAPASPSKQTPPPAASADAPRGVKRSRSRESGEEDGPRKRSKSGDEAAPNPEANADPTAEQVPPVPEEEVKPDLTAEWRAMMEVFMEEGRRNAPYKEMQWGPDPPRPRRRRIPTLAQGNPSATAAASDSSKKSSGPGPVRTSKRPSSDEPPKEKKPPKIVKRTTKLITTQRGTPVLSVEMMLTETGETLMEFSPPSQSQPAPKPRPVTPPPPPPPVERAPSPVPPPKPTPKPPRPQMTLPLQAPAPRKSLPPNPALSQTPLPASQLILKGAPKPASKKPRVPPHLVMYRASEHGNKPLKPSPLSSKPPITAGQSDDEGVSQATGTLTVVGQHLSTPADQATMTALPSSSFASTSSADPSTLPMTVAAIPSTPGSGLPLDGVPPAVGSSQSVQQPSTLVSAAGPASGSSAPSDSSPTEDVEMDQVPAKVEEEDGEAMISLDNLPPYVPSRAIQESSAEVDRRAAQRANLATDFFTHEMDPTPFLDTLMELADSTSDSSSPNADLVTSISKSFDLWTSYPFSDQRR</sequence>
<dbReference type="InParanoid" id="G4TQ18"/>
<comment type="caution">
    <text evidence="2">The sequence shown here is derived from an EMBL/GenBank/DDBJ whole genome shotgun (WGS) entry which is preliminary data.</text>
</comment>
<proteinExistence type="predicted"/>
<feature type="compositionally biased region" description="Low complexity" evidence="1">
    <location>
        <begin position="726"/>
        <end position="737"/>
    </location>
</feature>
<dbReference type="OMA" id="PERTHHT"/>
<feature type="compositionally biased region" description="Polar residues" evidence="1">
    <location>
        <begin position="749"/>
        <end position="771"/>
    </location>
</feature>
<dbReference type="Proteomes" id="UP000007148">
    <property type="component" value="Unassembled WGS sequence"/>
</dbReference>
<feature type="compositionally biased region" description="Pro residues" evidence="1">
    <location>
        <begin position="630"/>
        <end position="664"/>
    </location>
</feature>
<feature type="compositionally biased region" description="Low complexity" evidence="1">
    <location>
        <begin position="772"/>
        <end position="789"/>
    </location>
</feature>
<feature type="compositionally biased region" description="Basic and acidic residues" evidence="1">
    <location>
        <begin position="574"/>
        <end position="585"/>
    </location>
</feature>
<feature type="compositionally biased region" description="Low complexity" evidence="1">
    <location>
        <begin position="427"/>
        <end position="437"/>
    </location>
</feature>
<dbReference type="OrthoDB" id="10686504at2759"/>